<dbReference type="PANTHER" id="PTHR14256:SF1">
    <property type="entry name" value="GEO09626P1"/>
    <property type="match status" value="1"/>
</dbReference>
<dbReference type="EMBL" id="JANBPT010000045">
    <property type="protein sequence ID" value="KAJ1929164.1"/>
    <property type="molecule type" value="Genomic_DNA"/>
</dbReference>
<dbReference type="EMBL" id="JANBPT010000583">
    <property type="protein sequence ID" value="KAJ1916451.1"/>
    <property type="molecule type" value="Genomic_DNA"/>
</dbReference>
<reference evidence="2" key="1">
    <citation type="submission" date="2022-07" db="EMBL/GenBank/DDBJ databases">
        <title>Phylogenomic reconstructions and comparative analyses of Kickxellomycotina fungi.</title>
        <authorList>
            <person name="Reynolds N.K."/>
            <person name="Stajich J.E."/>
            <person name="Barry K."/>
            <person name="Grigoriev I.V."/>
            <person name="Crous P."/>
            <person name="Smith M.E."/>
        </authorList>
    </citation>
    <scope>NUCLEOTIDE SEQUENCE</scope>
    <source>
        <strain evidence="2">RSA 861</strain>
    </source>
</reference>
<accession>A0A9W8DSF6</accession>
<gene>
    <name evidence="3" type="ORF">IWQ60_001425</name>
    <name evidence="2" type="ORF">IWQ60_008097</name>
</gene>
<comment type="caution">
    <text evidence="2">The sequence shown here is derived from an EMBL/GenBank/DDBJ whole genome shotgun (WGS) entry which is preliminary data.</text>
</comment>
<organism evidence="2 4">
    <name type="scientific">Tieghemiomyces parasiticus</name>
    <dbReference type="NCBI Taxonomy" id="78921"/>
    <lineage>
        <taxon>Eukaryota</taxon>
        <taxon>Fungi</taxon>
        <taxon>Fungi incertae sedis</taxon>
        <taxon>Zoopagomycota</taxon>
        <taxon>Kickxellomycotina</taxon>
        <taxon>Dimargaritomycetes</taxon>
        <taxon>Dimargaritales</taxon>
        <taxon>Dimargaritaceae</taxon>
        <taxon>Tieghemiomyces</taxon>
    </lineage>
</organism>
<evidence type="ECO:0000256" key="1">
    <source>
        <dbReference type="SAM" id="Phobius"/>
    </source>
</evidence>
<evidence type="ECO:0000313" key="3">
    <source>
        <dbReference type="EMBL" id="KAJ1929164.1"/>
    </source>
</evidence>
<keyword evidence="4" id="KW-1185">Reference proteome</keyword>
<feature type="transmembrane region" description="Helical" evidence="1">
    <location>
        <begin position="18"/>
        <end position="36"/>
    </location>
</feature>
<proteinExistence type="predicted"/>
<keyword evidence="1" id="KW-0812">Transmembrane</keyword>
<dbReference type="OrthoDB" id="5511684at2759"/>
<protein>
    <submittedName>
        <fullName evidence="2">Uncharacterized protein</fullName>
    </submittedName>
</protein>
<keyword evidence="1" id="KW-1133">Transmembrane helix</keyword>
<sequence>MSSPAMKLFLKRWYGPEVIPIVGIMVMAVGGASWYLTRLARHPEVVWDRKNNPYPWLDIKPDENAKLHAVSHQFARSWTRDKF</sequence>
<dbReference type="Proteomes" id="UP001150569">
    <property type="component" value="Unassembled WGS sequence"/>
</dbReference>
<evidence type="ECO:0000313" key="2">
    <source>
        <dbReference type="EMBL" id="KAJ1916451.1"/>
    </source>
</evidence>
<dbReference type="InterPro" id="IPR010530">
    <property type="entry name" value="B12D"/>
</dbReference>
<evidence type="ECO:0000313" key="4">
    <source>
        <dbReference type="Proteomes" id="UP001150569"/>
    </source>
</evidence>
<keyword evidence="1" id="KW-0472">Membrane</keyword>
<dbReference type="Pfam" id="PF06522">
    <property type="entry name" value="B12D"/>
    <property type="match status" value="1"/>
</dbReference>
<name>A0A9W8DSF6_9FUNG</name>
<dbReference type="PANTHER" id="PTHR14256">
    <property type="entry name" value="NADH-UBIQUINONE OXIDOREDUCTASE MLRQ SUBUNIT"/>
    <property type="match status" value="1"/>
</dbReference>
<dbReference type="AlphaFoldDB" id="A0A9W8DSF6"/>